<evidence type="ECO:0000256" key="3">
    <source>
        <dbReference type="ARBA" id="ARBA00022679"/>
    </source>
</evidence>
<dbReference type="Proteomes" id="UP000199035">
    <property type="component" value="Unassembled WGS sequence"/>
</dbReference>
<dbReference type="InterPro" id="IPR029063">
    <property type="entry name" value="SAM-dependent_MTases_sf"/>
</dbReference>
<dbReference type="AlphaFoldDB" id="A0A1H3FPG9"/>
<keyword evidence="2 5" id="KW-0489">Methyltransferase</keyword>
<organism evidence="5 6">
    <name type="scientific">Acinetobacter kyonggiensis</name>
    <dbReference type="NCBI Taxonomy" id="595670"/>
    <lineage>
        <taxon>Bacteria</taxon>
        <taxon>Pseudomonadati</taxon>
        <taxon>Pseudomonadota</taxon>
        <taxon>Gammaproteobacteria</taxon>
        <taxon>Moraxellales</taxon>
        <taxon>Moraxellaceae</taxon>
        <taxon>Acinetobacter</taxon>
    </lineage>
</organism>
<name>A0A1H3FPG9_9GAMM</name>
<keyword evidence="6" id="KW-1185">Reference proteome</keyword>
<gene>
    <name evidence="5" type="ORF">SAMN05421643_101221</name>
</gene>
<dbReference type="Gene3D" id="3.40.50.150">
    <property type="entry name" value="Vaccinia Virus protein VP39"/>
    <property type="match status" value="1"/>
</dbReference>
<dbReference type="InterPro" id="IPR051052">
    <property type="entry name" value="Diverse_substrate_MTase"/>
</dbReference>
<evidence type="ECO:0000256" key="1">
    <source>
        <dbReference type="ARBA" id="ARBA00008361"/>
    </source>
</evidence>
<dbReference type="CDD" id="cd02440">
    <property type="entry name" value="AdoMet_MTases"/>
    <property type="match status" value="1"/>
</dbReference>
<dbReference type="EMBL" id="FNPK01000001">
    <property type="protein sequence ID" value="SDX92775.1"/>
    <property type="molecule type" value="Genomic_DNA"/>
</dbReference>
<accession>A0A1H3FPG9</accession>
<dbReference type="GO" id="GO:0032259">
    <property type="term" value="P:methylation"/>
    <property type="evidence" value="ECO:0007669"/>
    <property type="project" value="UniProtKB-KW"/>
</dbReference>
<protein>
    <submittedName>
        <fullName evidence="5">Methyltransferase domain-containing protein</fullName>
    </submittedName>
</protein>
<dbReference type="PANTHER" id="PTHR44942">
    <property type="entry name" value="METHYLTRANSF_11 DOMAIN-CONTAINING PROTEIN"/>
    <property type="match status" value="1"/>
</dbReference>
<dbReference type="InterPro" id="IPR013216">
    <property type="entry name" value="Methyltransf_11"/>
</dbReference>
<feature type="domain" description="Methyltransferase type 11" evidence="4">
    <location>
        <begin position="49"/>
        <end position="137"/>
    </location>
</feature>
<dbReference type="STRING" id="595670.SAMN05421643_101221"/>
<sequence>MTQSLHPAAQKGFSSAAELYQQVRPSYPQDIVHWLQDQLQLDEKSQVIDLGSGTGKFLPYLQQITKHITAIEPIQEMLAQLQSAYPDVQTLQASSEQLPLSRHSLDAVICAQSFHWFANLETLQQIHHVLKPTGHLALIWNQRDIQVDWVKALADMIAPLEGNTPRYHSGQWKKVFEQQTLFQLDHVQTFQQAHKGTVENVVAKRLLSTSFIAAMPEHEQQQLKAQFEQIVFKYTGKQAQDEIAFPYLTYAYDFKKIDSQ</sequence>
<dbReference type="PANTHER" id="PTHR44942:SF4">
    <property type="entry name" value="METHYLTRANSFERASE TYPE 11 DOMAIN-CONTAINING PROTEIN"/>
    <property type="match status" value="1"/>
</dbReference>
<dbReference type="Pfam" id="PF08241">
    <property type="entry name" value="Methyltransf_11"/>
    <property type="match status" value="1"/>
</dbReference>
<dbReference type="SUPFAM" id="SSF53335">
    <property type="entry name" value="S-adenosyl-L-methionine-dependent methyltransferases"/>
    <property type="match status" value="1"/>
</dbReference>
<evidence type="ECO:0000259" key="4">
    <source>
        <dbReference type="Pfam" id="PF08241"/>
    </source>
</evidence>
<evidence type="ECO:0000313" key="6">
    <source>
        <dbReference type="Proteomes" id="UP000199035"/>
    </source>
</evidence>
<dbReference type="GO" id="GO:0008757">
    <property type="term" value="F:S-adenosylmethionine-dependent methyltransferase activity"/>
    <property type="evidence" value="ECO:0007669"/>
    <property type="project" value="InterPro"/>
</dbReference>
<reference evidence="6" key="1">
    <citation type="submission" date="2016-10" db="EMBL/GenBank/DDBJ databases">
        <authorList>
            <person name="Varghese N."/>
            <person name="Submissions S."/>
        </authorList>
    </citation>
    <scope>NUCLEOTIDE SEQUENCE [LARGE SCALE GENOMIC DNA]</scope>
    <source>
        <strain evidence="6">ANC 5109</strain>
    </source>
</reference>
<proteinExistence type="inferred from homology"/>
<keyword evidence="3 5" id="KW-0808">Transferase</keyword>
<evidence type="ECO:0000313" key="5">
    <source>
        <dbReference type="EMBL" id="SDX92775.1"/>
    </source>
</evidence>
<evidence type="ECO:0000256" key="2">
    <source>
        <dbReference type="ARBA" id="ARBA00022603"/>
    </source>
</evidence>
<dbReference type="RefSeq" id="WP_092686879.1">
    <property type="nucleotide sequence ID" value="NZ_FNPK01000001.1"/>
</dbReference>
<comment type="similarity">
    <text evidence="1">Belongs to the methyltransferase superfamily.</text>
</comment>